<feature type="transmembrane region" description="Helical" evidence="1">
    <location>
        <begin position="6"/>
        <end position="25"/>
    </location>
</feature>
<organism evidence="2 3">
    <name type="scientific">Prorocentrum cordatum</name>
    <dbReference type="NCBI Taxonomy" id="2364126"/>
    <lineage>
        <taxon>Eukaryota</taxon>
        <taxon>Sar</taxon>
        <taxon>Alveolata</taxon>
        <taxon>Dinophyceae</taxon>
        <taxon>Prorocentrales</taxon>
        <taxon>Prorocentraceae</taxon>
        <taxon>Prorocentrum</taxon>
    </lineage>
</organism>
<gene>
    <name evidence="2" type="ORF">PCOR1329_LOCUS20703</name>
</gene>
<evidence type="ECO:0000313" key="3">
    <source>
        <dbReference type="Proteomes" id="UP001189429"/>
    </source>
</evidence>
<evidence type="ECO:0000313" key="2">
    <source>
        <dbReference type="EMBL" id="CAK0818385.1"/>
    </source>
</evidence>
<feature type="non-terminal residue" evidence="2">
    <location>
        <position position="1"/>
    </location>
</feature>
<sequence length="164" mass="17944">LKWGPILPVLVMTLANAFMVLEAILTRVCGTSTLAREEDFAMHVAALLFFLVIVFVAAISAAEVGVGIAASLFCDNVDDNILQYGAFYLTNHTDIPADHREMMINLTTFYVSGGLPNPLSTKTMTLKKYFKAIYEYYATELVQDNKEAPSAICPALGNISAREV</sequence>
<evidence type="ECO:0000256" key="1">
    <source>
        <dbReference type="SAM" id="Phobius"/>
    </source>
</evidence>
<keyword evidence="1" id="KW-0812">Transmembrane</keyword>
<dbReference type="EMBL" id="CAUYUJ010006717">
    <property type="protein sequence ID" value="CAK0818385.1"/>
    <property type="molecule type" value="Genomic_DNA"/>
</dbReference>
<name>A0ABN9RH40_9DINO</name>
<protein>
    <submittedName>
        <fullName evidence="2">Uncharacterized protein</fullName>
    </submittedName>
</protein>
<feature type="non-terminal residue" evidence="2">
    <location>
        <position position="164"/>
    </location>
</feature>
<accession>A0ABN9RH40</accession>
<keyword evidence="1" id="KW-1133">Transmembrane helix</keyword>
<proteinExistence type="predicted"/>
<keyword evidence="3" id="KW-1185">Reference proteome</keyword>
<feature type="transmembrane region" description="Helical" evidence="1">
    <location>
        <begin position="46"/>
        <end position="73"/>
    </location>
</feature>
<reference evidence="2" key="1">
    <citation type="submission" date="2023-10" db="EMBL/GenBank/DDBJ databases">
        <authorList>
            <person name="Chen Y."/>
            <person name="Shah S."/>
            <person name="Dougan E. K."/>
            <person name="Thang M."/>
            <person name="Chan C."/>
        </authorList>
    </citation>
    <scope>NUCLEOTIDE SEQUENCE [LARGE SCALE GENOMIC DNA]</scope>
</reference>
<keyword evidence="1" id="KW-0472">Membrane</keyword>
<dbReference type="Proteomes" id="UP001189429">
    <property type="component" value="Unassembled WGS sequence"/>
</dbReference>
<comment type="caution">
    <text evidence="2">The sequence shown here is derived from an EMBL/GenBank/DDBJ whole genome shotgun (WGS) entry which is preliminary data.</text>
</comment>